<dbReference type="RefSeq" id="WP_214534506.1">
    <property type="nucleotide sequence ID" value="NZ_JAHFVK010000001.1"/>
</dbReference>
<dbReference type="InterPro" id="IPR029068">
    <property type="entry name" value="Glyas_Bleomycin-R_OHBP_Dase"/>
</dbReference>
<dbReference type="Gene3D" id="3.10.180.10">
    <property type="entry name" value="2,3-Dihydroxybiphenyl 1,2-Dioxygenase, domain 1"/>
    <property type="match status" value="1"/>
</dbReference>
<gene>
    <name evidence="1" type="ORF">KK137_02720</name>
</gene>
<comment type="caution">
    <text evidence="1">The sequence shown here is derived from an EMBL/GenBank/DDBJ whole genome shotgun (WGS) entry which is preliminary data.</text>
</comment>
<evidence type="ECO:0000313" key="2">
    <source>
        <dbReference type="Proteomes" id="UP000811255"/>
    </source>
</evidence>
<evidence type="ECO:0008006" key="3">
    <source>
        <dbReference type="Google" id="ProtNLM"/>
    </source>
</evidence>
<protein>
    <recommendedName>
        <fullName evidence="3">Glyoxalase</fullName>
    </recommendedName>
</protein>
<dbReference type="Proteomes" id="UP000811255">
    <property type="component" value="Unassembled WGS sequence"/>
</dbReference>
<sequence length="46" mass="4922">MTDHPHTPLALVPCNDIEASAAFYARLGLDVLSDYGSYRILGDGKG</sequence>
<name>A0ABS5W1N4_9SPHN</name>
<dbReference type="SUPFAM" id="SSF54593">
    <property type="entry name" value="Glyoxalase/Bleomycin resistance protein/Dihydroxybiphenyl dioxygenase"/>
    <property type="match status" value="1"/>
</dbReference>
<reference evidence="1 2" key="1">
    <citation type="submission" date="2021-05" db="EMBL/GenBank/DDBJ databases">
        <title>Croceibacterium sp. LX-88 genome sequence.</title>
        <authorList>
            <person name="Luo X."/>
        </authorList>
    </citation>
    <scope>NUCLEOTIDE SEQUENCE [LARGE SCALE GENOMIC DNA]</scope>
    <source>
        <strain evidence="1 2">LX-88</strain>
    </source>
</reference>
<accession>A0ABS5W1N4</accession>
<evidence type="ECO:0000313" key="1">
    <source>
        <dbReference type="EMBL" id="MBT2133237.1"/>
    </source>
</evidence>
<dbReference type="EMBL" id="JAHFVK010000001">
    <property type="protein sequence ID" value="MBT2133237.1"/>
    <property type="molecule type" value="Genomic_DNA"/>
</dbReference>
<organism evidence="1 2">
    <name type="scientific">Croceibacterium selenioxidans</name>
    <dbReference type="NCBI Taxonomy" id="2838833"/>
    <lineage>
        <taxon>Bacteria</taxon>
        <taxon>Pseudomonadati</taxon>
        <taxon>Pseudomonadota</taxon>
        <taxon>Alphaproteobacteria</taxon>
        <taxon>Sphingomonadales</taxon>
        <taxon>Erythrobacteraceae</taxon>
        <taxon>Croceibacterium</taxon>
    </lineage>
</organism>
<proteinExistence type="predicted"/>
<keyword evidence="2" id="KW-1185">Reference proteome</keyword>